<dbReference type="PANTHER" id="PTHR24291">
    <property type="entry name" value="CYTOCHROME P450 FAMILY 4"/>
    <property type="match status" value="1"/>
</dbReference>
<keyword evidence="3" id="KW-0479">Metal-binding</keyword>
<evidence type="ECO:0000256" key="6">
    <source>
        <dbReference type="ARBA" id="ARBA00023033"/>
    </source>
</evidence>
<dbReference type="Pfam" id="PF00067">
    <property type="entry name" value="p450"/>
    <property type="match status" value="1"/>
</dbReference>
<evidence type="ECO:0000256" key="3">
    <source>
        <dbReference type="ARBA" id="ARBA00022723"/>
    </source>
</evidence>
<dbReference type="AlphaFoldDB" id="A0A379LVA2"/>
<keyword evidence="4 7" id="KW-0560">Oxidoreductase</keyword>
<name>A0A379LVA2_9NOCA</name>
<dbReference type="InterPro" id="IPR001128">
    <property type="entry name" value="Cyt_P450"/>
</dbReference>
<keyword evidence="6" id="KW-0503">Monooxygenase</keyword>
<dbReference type="Gene3D" id="1.10.630.10">
    <property type="entry name" value="Cytochrome P450"/>
    <property type="match status" value="1"/>
</dbReference>
<dbReference type="PANTHER" id="PTHR24291:SF50">
    <property type="entry name" value="BIFUNCTIONAL ALBAFLAVENONE MONOOXYGENASE_TERPENE SYNTHASE"/>
    <property type="match status" value="1"/>
</dbReference>
<keyword evidence="8" id="KW-1185">Reference proteome</keyword>
<dbReference type="GO" id="GO:0004497">
    <property type="term" value="F:monooxygenase activity"/>
    <property type="evidence" value="ECO:0007669"/>
    <property type="project" value="UniProtKB-KW"/>
</dbReference>
<evidence type="ECO:0000313" key="7">
    <source>
        <dbReference type="EMBL" id="SUE13984.1"/>
    </source>
</evidence>
<dbReference type="PRINTS" id="PR00385">
    <property type="entry name" value="P450"/>
</dbReference>
<dbReference type="EMBL" id="UGVI01000001">
    <property type="protein sequence ID" value="SUE13984.1"/>
    <property type="molecule type" value="Genomic_DNA"/>
</dbReference>
<dbReference type="EC" id="1.14.-.-" evidence="7"/>
<keyword evidence="2" id="KW-0349">Heme</keyword>
<evidence type="ECO:0000256" key="1">
    <source>
        <dbReference type="ARBA" id="ARBA00010617"/>
    </source>
</evidence>
<comment type="similarity">
    <text evidence="1">Belongs to the cytochrome P450 family.</text>
</comment>
<accession>A0A379LVA2</accession>
<dbReference type="InterPro" id="IPR002397">
    <property type="entry name" value="Cyt_P450_B"/>
</dbReference>
<organism evidence="7 8">
    <name type="scientific">Rhodococcus gordoniae</name>
    <dbReference type="NCBI Taxonomy" id="223392"/>
    <lineage>
        <taxon>Bacteria</taxon>
        <taxon>Bacillati</taxon>
        <taxon>Actinomycetota</taxon>
        <taxon>Actinomycetes</taxon>
        <taxon>Mycobacteriales</taxon>
        <taxon>Nocardiaceae</taxon>
        <taxon>Rhodococcus</taxon>
    </lineage>
</organism>
<proteinExistence type="inferred from homology"/>
<evidence type="ECO:0000256" key="2">
    <source>
        <dbReference type="ARBA" id="ARBA00022617"/>
    </source>
</evidence>
<evidence type="ECO:0000313" key="8">
    <source>
        <dbReference type="Proteomes" id="UP000254569"/>
    </source>
</evidence>
<dbReference type="PRINTS" id="PR00359">
    <property type="entry name" value="BP450"/>
</dbReference>
<dbReference type="InterPro" id="IPR036396">
    <property type="entry name" value="Cyt_P450_sf"/>
</dbReference>
<dbReference type="Proteomes" id="UP000254569">
    <property type="component" value="Unassembled WGS sequence"/>
</dbReference>
<evidence type="ECO:0000256" key="4">
    <source>
        <dbReference type="ARBA" id="ARBA00023002"/>
    </source>
</evidence>
<sequence>MAVHADRISELTDPATGKPFTDKEIRDDLFAFLFAGHDTTATTLTYSLWQLGRNPGIQERVAPEAVDLGDRPLRANDIEHLPCTVQVIHESLRMCPPGATTGRMAMQDVEVDGYRIPAGTNTVVGIYAFHHDPALWDEPEKFDPERFAPGRSEIGRVGSIRLSGVAHGPVSATVSPCSKQHSVLRASCESSACNPSTTSFR</sequence>
<evidence type="ECO:0000256" key="5">
    <source>
        <dbReference type="ARBA" id="ARBA00023004"/>
    </source>
</evidence>
<dbReference type="InterPro" id="IPR050196">
    <property type="entry name" value="Cytochrome_P450_Monoox"/>
</dbReference>
<protein>
    <submittedName>
        <fullName evidence="7">Cytochrome P450</fullName>
        <ecNumber evidence="7">1.14.-.-</ecNumber>
    </submittedName>
</protein>
<keyword evidence="5" id="KW-0408">Iron</keyword>
<dbReference type="GO" id="GO:0020037">
    <property type="term" value="F:heme binding"/>
    <property type="evidence" value="ECO:0007669"/>
    <property type="project" value="InterPro"/>
</dbReference>
<dbReference type="GO" id="GO:0005506">
    <property type="term" value="F:iron ion binding"/>
    <property type="evidence" value="ECO:0007669"/>
    <property type="project" value="InterPro"/>
</dbReference>
<dbReference type="SUPFAM" id="SSF48264">
    <property type="entry name" value="Cytochrome P450"/>
    <property type="match status" value="1"/>
</dbReference>
<dbReference type="GO" id="GO:0016705">
    <property type="term" value="F:oxidoreductase activity, acting on paired donors, with incorporation or reduction of molecular oxygen"/>
    <property type="evidence" value="ECO:0007669"/>
    <property type="project" value="InterPro"/>
</dbReference>
<reference evidence="7 8" key="1">
    <citation type="submission" date="2018-06" db="EMBL/GenBank/DDBJ databases">
        <authorList>
            <consortium name="Pathogen Informatics"/>
            <person name="Doyle S."/>
        </authorList>
    </citation>
    <scope>NUCLEOTIDE SEQUENCE [LARGE SCALE GENOMIC DNA]</scope>
    <source>
        <strain evidence="7 8">NCTC13296</strain>
    </source>
</reference>
<gene>
    <name evidence="7" type="ORF">NCTC13296_00817</name>
</gene>